<dbReference type="EMBL" id="JBBPBN010002504">
    <property type="protein sequence ID" value="KAK8475755.1"/>
    <property type="molecule type" value="Genomic_DNA"/>
</dbReference>
<gene>
    <name evidence="7" type="ORF">V6N11_082678</name>
</gene>
<dbReference type="CDD" id="cd13631">
    <property type="entry name" value="PBP2_Ct-PDT_like"/>
    <property type="match status" value="1"/>
</dbReference>
<accession>A0ABR1Z8B8</accession>
<keyword evidence="8" id="KW-1185">Reference proteome</keyword>
<evidence type="ECO:0000313" key="7">
    <source>
        <dbReference type="EMBL" id="KAK8475755.1"/>
    </source>
</evidence>
<proteinExistence type="predicted"/>
<reference evidence="7 8" key="1">
    <citation type="journal article" date="2024" name="G3 (Bethesda)">
        <title>Genome assembly of Hibiscus sabdariffa L. provides insights into metabolisms of medicinal natural products.</title>
        <authorList>
            <person name="Kim T."/>
        </authorList>
    </citation>
    <scope>NUCLEOTIDE SEQUENCE [LARGE SCALE GENOMIC DNA]</scope>
    <source>
        <strain evidence="7">TK-2024</strain>
        <tissue evidence="7">Old leaves</tissue>
    </source>
</reference>
<keyword evidence="4" id="KW-0456">Lyase</keyword>
<evidence type="ECO:0000256" key="2">
    <source>
        <dbReference type="ARBA" id="ARBA00023141"/>
    </source>
</evidence>
<name>A0ABR1Z8B8_9ROSI</name>
<dbReference type="Pfam" id="PF00800">
    <property type="entry name" value="PDT"/>
    <property type="match status" value="1"/>
</dbReference>
<dbReference type="InterPro" id="IPR001086">
    <property type="entry name" value="Preph_deHydtase"/>
</dbReference>
<evidence type="ECO:0000313" key="8">
    <source>
        <dbReference type="Proteomes" id="UP001396334"/>
    </source>
</evidence>
<comment type="caution">
    <text evidence="7">The sequence shown here is derived from an EMBL/GenBank/DDBJ whole genome shotgun (WGS) entry which is preliminary data.</text>
</comment>
<comment type="pathway">
    <text evidence="5">Amino-acid biosynthesis.</text>
</comment>
<evidence type="ECO:0000256" key="1">
    <source>
        <dbReference type="ARBA" id="ARBA00022605"/>
    </source>
</evidence>
<evidence type="ECO:0000256" key="4">
    <source>
        <dbReference type="ARBA" id="ARBA00023239"/>
    </source>
</evidence>
<feature type="domain" description="Prephenate dehydratase" evidence="6">
    <location>
        <begin position="42"/>
        <end position="221"/>
    </location>
</feature>
<dbReference type="PROSITE" id="PS00857">
    <property type="entry name" value="PREPHENATE_DEHYDR_1"/>
    <property type="match status" value="1"/>
</dbReference>
<evidence type="ECO:0000256" key="3">
    <source>
        <dbReference type="ARBA" id="ARBA00023222"/>
    </source>
</evidence>
<evidence type="ECO:0000256" key="5">
    <source>
        <dbReference type="ARBA" id="ARBA00029440"/>
    </source>
</evidence>
<keyword evidence="2" id="KW-0057">Aromatic amino acid biosynthesis</keyword>
<dbReference type="PROSITE" id="PS51171">
    <property type="entry name" value="PREPHENATE_DEHYDR_3"/>
    <property type="match status" value="1"/>
</dbReference>
<evidence type="ECO:0000259" key="6">
    <source>
        <dbReference type="PROSITE" id="PS51171"/>
    </source>
</evidence>
<dbReference type="Proteomes" id="UP001396334">
    <property type="component" value="Unassembled WGS sequence"/>
</dbReference>
<dbReference type="Gene3D" id="3.40.190.10">
    <property type="entry name" value="Periplasmic binding protein-like II"/>
    <property type="match status" value="2"/>
</dbReference>
<organism evidence="7 8">
    <name type="scientific">Hibiscus sabdariffa</name>
    <name type="common">roselle</name>
    <dbReference type="NCBI Taxonomy" id="183260"/>
    <lineage>
        <taxon>Eukaryota</taxon>
        <taxon>Viridiplantae</taxon>
        <taxon>Streptophyta</taxon>
        <taxon>Embryophyta</taxon>
        <taxon>Tracheophyta</taxon>
        <taxon>Spermatophyta</taxon>
        <taxon>Magnoliopsida</taxon>
        <taxon>eudicotyledons</taxon>
        <taxon>Gunneridae</taxon>
        <taxon>Pentapetalae</taxon>
        <taxon>rosids</taxon>
        <taxon>malvids</taxon>
        <taxon>Malvales</taxon>
        <taxon>Malvaceae</taxon>
        <taxon>Malvoideae</taxon>
        <taxon>Hibiscus</taxon>
    </lineage>
</organism>
<keyword evidence="3" id="KW-0584">Phenylalanine biosynthesis</keyword>
<dbReference type="SUPFAM" id="SSF53850">
    <property type="entry name" value="Periplasmic binding protein-like II"/>
    <property type="match status" value="1"/>
</dbReference>
<protein>
    <recommendedName>
        <fullName evidence="6">Prephenate dehydratase domain-containing protein</fullName>
    </recommendedName>
</protein>
<dbReference type="InterPro" id="IPR018528">
    <property type="entry name" value="Preph_deHydtase_CS"/>
</dbReference>
<sequence>MVLSSGGYFFAFPTDRKITSFKTLHSHSYSKGSRSLNLGFASHRKVGPRYIIVSDNIKNYGAVRAGMKAGERDQLRPHRQLQTDLAHEIVSEHQLTHSIGGSIHGNYDLLLRHNLHITGELVLAVSHCLLANHGVKLQDLNTVLSHPQALAQCEKTLRKLGLVGEAASNTAVAAKQVAEQKLRDKGALATSSAAQIYGLNILAPDMQDDSNNVTRFLVLAREPLAPGTDRISATTEEFANINSIPPCPA</sequence>
<keyword evidence="1" id="KW-0028">Amino-acid biosynthesis</keyword>
<dbReference type="PANTHER" id="PTHR21022:SF42">
    <property type="entry name" value="AROGENATE DEHYDRATASE_PREPHENATE DEHYDRATASE 2, CHLOROPLASTIC"/>
    <property type="match status" value="1"/>
</dbReference>
<dbReference type="PANTHER" id="PTHR21022">
    <property type="entry name" value="PREPHENATE DEHYDRATASE P PROTEIN"/>
    <property type="match status" value="1"/>
</dbReference>